<organism evidence="1 2">
    <name type="scientific">Evansella tamaricis</name>
    <dbReference type="NCBI Taxonomy" id="2069301"/>
    <lineage>
        <taxon>Bacteria</taxon>
        <taxon>Bacillati</taxon>
        <taxon>Bacillota</taxon>
        <taxon>Bacilli</taxon>
        <taxon>Bacillales</taxon>
        <taxon>Bacillaceae</taxon>
        <taxon>Evansella</taxon>
    </lineage>
</organism>
<reference evidence="1 2" key="1">
    <citation type="submission" date="2021-06" db="EMBL/GenBank/DDBJ databases">
        <title>Bacillus sp. RD4P76, an endophyte from a halophyte.</title>
        <authorList>
            <person name="Sun J.-Q."/>
        </authorList>
    </citation>
    <scope>NUCLEOTIDE SEQUENCE [LARGE SCALE GENOMIC DNA]</scope>
    <source>
        <strain evidence="1 2">CGMCC 1.15917</strain>
    </source>
</reference>
<keyword evidence="2" id="KW-1185">Reference proteome</keyword>
<protein>
    <submittedName>
        <fullName evidence="1">Uncharacterized protein</fullName>
    </submittedName>
</protein>
<accession>A0ABS6JL90</accession>
<evidence type="ECO:0000313" key="1">
    <source>
        <dbReference type="EMBL" id="MBU9714434.1"/>
    </source>
</evidence>
<sequence>MMSYKDEFIQAVKTKFSDETRKNINRETVAKQIRMYFRDLQSKLKSEIIYSSFDMNMTEEGYLLDVEITVGNQILSIKEDKDGFTVTDSRLKIDFIYYKTFRMFSEVHKTEFTTELLDLYLKEIFEDKLN</sequence>
<dbReference type="EMBL" id="JAHQCS010000178">
    <property type="protein sequence ID" value="MBU9714434.1"/>
    <property type="molecule type" value="Genomic_DNA"/>
</dbReference>
<name>A0ABS6JL90_9BACI</name>
<proteinExistence type="predicted"/>
<gene>
    <name evidence="1" type="ORF">KS419_22085</name>
</gene>
<evidence type="ECO:0000313" key="2">
    <source>
        <dbReference type="Proteomes" id="UP000784880"/>
    </source>
</evidence>
<dbReference type="RefSeq" id="WP_217069006.1">
    <property type="nucleotide sequence ID" value="NZ_JAHQCS010000178.1"/>
</dbReference>
<dbReference type="Proteomes" id="UP000784880">
    <property type="component" value="Unassembled WGS sequence"/>
</dbReference>
<comment type="caution">
    <text evidence="1">The sequence shown here is derived from an EMBL/GenBank/DDBJ whole genome shotgun (WGS) entry which is preliminary data.</text>
</comment>